<name>R7RZ86_PUNST</name>
<evidence type="ECO:0000256" key="1">
    <source>
        <dbReference type="SAM" id="MobiDB-lite"/>
    </source>
</evidence>
<feature type="compositionally biased region" description="Basic and acidic residues" evidence="1">
    <location>
        <begin position="57"/>
        <end position="77"/>
    </location>
</feature>
<keyword evidence="3" id="KW-1185">Reference proteome</keyword>
<gene>
    <name evidence="2" type="ORF">PUNSTDRAFT_139688</name>
</gene>
<dbReference type="Proteomes" id="UP000054196">
    <property type="component" value="Unassembled WGS sequence"/>
</dbReference>
<sequence>MQSGLHPPFNAPRSAQSAALQRRTGAREVGELSLRDASLRLAAEHRNMPSSPTMLALKRDPALALKRDPTPGLERPRRALQNSRALAPCLLTPARPCLLASAHPCLLLPPARALAI</sequence>
<dbReference type="HOGENOM" id="CLU_2098070_0_0_1"/>
<dbReference type="EMBL" id="JH687666">
    <property type="protein sequence ID" value="EIN03288.1"/>
    <property type="molecule type" value="Genomic_DNA"/>
</dbReference>
<organism evidence="2 3">
    <name type="scientific">Punctularia strigosozonata (strain HHB-11173)</name>
    <name type="common">White-rot fungus</name>
    <dbReference type="NCBI Taxonomy" id="741275"/>
    <lineage>
        <taxon>Eukaryota</taxon>
        <taxon>Fungi</taxon>
        <taxon>Dikarya</taxon>
        <taxon>Basidiomycota</taxon>
        <taxon>Agaricomycotina</taxon>
        <taxon>Agaricomycetes</taxon>
        <taxon>Corticiales</taxon>
        <taxon>Punctulariaceae</taxon>
        <taxon>Punctularia</taxon>
    </lineage>
</organism>
<dbReference type="GeneID" id="18880410"/>
<evidence type="ECO:0000313" key="3">
    <source>
        <dbReference type="Proteomes" id="UP000054196"/>
    </source>
</evidence>
<dbReference type="AlphaFoldDB" id="R7RZ86"/>
<dbReference type="KEGG" id="psq:PUNSTDRAFT_139688"/>
<proteinExistence type="predicted"/>
<evidence type="ECO:0000313" key="2">
    <source>
        <dbReference type="EMBL" id="EIN03288.1"/>
    </source>
</evidence>
<protein>
    <submittedName>
        <fullName evidence="2">Uncharacterized protein</fullName>
    </submittedName>
</protein>
<accession>R7RZ86</accession>
<feature type="region of interest" description="Disordered" evidence="1">
    <location>
        <begin position="44"/>
        <end position="79"/>
    </location>
</feature>
<reference evidence="3" key="1">
    <citation type="journal article" date="2012" name="Science">
        <title>The Paleozoic origin of enzymatic lignin decomposition reconstructed from 31 fungal genomes.</title>
        <authorList>
            <person name="Floudas D."/>
            <person name="Binder M."/>
            <person name="Riley R."/>
            <person name="Barry K."/>
            <person name="Blanchette R.A."/>
            <person name="Henrissat B."/>
            <person name="Martinez A.T."/>
            <person name="Otillar R."/>
            <person name="Spatafora J.W."/>
            <person name="Yadav J.S."/>
            <person name="Aerts A."/>
            <person name="Benoit I."/>
            <person name="Boyd A."/>
            <person name="Carlson A."/>
            <person name="Copeland A."/>
            <person name="Coutinho P.M."/>
            <person name="de Vries R.P."/>
            <person name="Ferreira P."/>
            <person name="Findley K."/>
            <person name="Foster B."/>
            <person name="Gaskell J."/>
            <person name="Glotzer D."/>
            <person name="Gorecki P."/>
            <person name="Heitman J."/>
            <person name="Hesse C."/>
            <person name="Hori C."/>
            <person name="Igarashi K."/>
            <person name="Jurgens J.A."/>
            <person name="Kallen N."/>
            <person name="Kersten P."/>
            <person name="Kohler A."/>
            <person name="Kuees U."/>
            <person name="Kumar T.K.A."/>
            <person name="Kuo A."/>
            <person name="LaButti K."/>
            <person name="Larrondo L.F."/>
            <person name="Lindquist E."/>
            <person name="Ling A."/>
            <person name="Lombard V."/>
            <person name="Lucas S."/>
            <person name="Lundell T."/>
            <person name="Martin R."/>
            <person name="McLaughlin D.J."/>
            <person name="Morgenstern I."/>
            <person name="Morin E."/>
            <person name="Murat C."/>
            <person name="Nagy L.G."/>
            <person name="Nolan M."/>
            <person name="Ohm R.A."/>
            <person name="Patyshakuliyeva A."/>
            <person name="Rokas A."/>
            <person name="Ruiz-Duenas F.J."/>
            <person name="Sabat G."/>
            <person name="Salamov A."/>
            <person name="Samejima M."/>
            <person name="Schmutz J."/>
            <person name="Slot J.C."/>
            <person name="St John F."/>
            <person name="Stenlid J."/>
            <person name="Sun H."/>
            <person name="Sun S."/>
            <person name="Syed K."/>
            <person name="Tsang A."/>
            <person name="Wiebenga A."/>
            <person name="Young D."/>
            <person name="Pisabarro A."/>
            <person name="Eastwood D.C."/>
            <person name="Martin F."/>
            <person name="Cullen D."/>
            <person name="Grigoriev I.V."/>
            <person name="Hibbett D.S."/>
        </authorList>
    </citation>
    <scope>NUCLEOTIDE SEQUENCE [LARGE SCALE GENOMIC DNA]</scope>
    <source>
        <strain evidence="3">HHB-11173 SS5</strain>
    </source>
</reference>
<feature type="region of interest" description="Disordered" evidence="1">
    <location>
        <begin position="1"/>
        <end position="31"/>
    </location>
</feature>
<dbReference type="RefSeq" id="XP_007389482.1">
    <property type="nucleotide sequence ID" value="XM_007389420.1"/>
</dbReference>